<organism evidence="2">
    <name type="scientific">Streptomyces sp. NBC_00008</name>
    <dbReference type="NCBI Taxonomy" id="2903610"/>
    <lineage>
        <taxon>Bacteria</taxon>
        <taxon>Bacillati</taxon>
        <taxon>Actinomycetota</taxon>
        <taxon>Actinomycetes</taxon>
        <taxon>Kitasatosporales</taxon>
        <taxon>Streptomycetaceae</taxon>
        <taxon>Streptomyces</taxon>
    </lineage>
</organism>
<evidence type="ECO:0000259" key="1">
    <source>
        <dbReference type="Pfam" id="PF02036"/>
    </source>
</evidence>
<protein>
    <submittedName>
        <fullName evidence="2">SCP2 sterol-binding domain-containing protein</fullName>
    </submittedName>
</protein>
<dbReference type="Pfam" id="PF02036">
    <property type="entry name" value="SCP2"/>
    <property type="match status" value="1"/>
</dbReference>
<gene>
    <name evidence="2" type="ORF">OG398_38910</name>
</gene>
<reference evidence="2" key="1">
    <citation type="submission" date="2022-10" db="EMBL/GenBank/DDBJ databases">
        <title>The complete genomes of actinobacterial strains from the NBC collection.</title>
        <authorList>
            <person name="Joergensen T.S."/>
            <person name="Alvarez Arevalo M."/>
            <person name="Sterndorff E.B."/>
            <person name="Faurdal D."/>
            <person name="Vuksanovic O."/>
            <person name="Mourched A.-S."/>
            <person name="Charusanti P."/>
            <person name="Shaw S."/>
            <person name="Blin K."/>
            <person name="Weber T."/>
        </authorList>
    </citation>
    <scope>NUCLEOTIDE SEQUENCE</scope>
    <source>
        <strain evidence="2">NBC_00008</strain>
        <plasmid evidence="2">unnamed2</plasmid>
    </source>
</reference>
<proteinExistence type="predicted"/>
<sequence>MTAGPAFSPKRLAGLRSGALSEVRAALDGLPREDLAAWLATSDGEDVLCTVFEQMPERYTGGPMDGPQTVRWEVERPPEDTLARDLVLSEDTCDACEVGLSGAPAVTLTLDAVSFVEMASAASQGMDLLLQGRLRIQGDVHLVMRMESLFGLAAPGESG</sequence>
<geneLocation type="plasmid" evidence="2">
    <name>unnamed2</name>
</geneLocation>
<dbReference type="AlphaFoldDB" id="A0AAU2W2Y4"/>
<dbReference type="RefSeq" id="WP_331724956.1">
    <property type="nucleotide sequence ID" value="NZ_CP108315.1"/>
</dbReference>
<feature type="domain" description="SCP2" evidence="1">
    <location>
        <begin position="69"/>
        <end position="150"/>
    </location>
</feature>
<keyword evidence="2" id="KW-0614">Plasmid</keyword>
<dbReference type="InterPro" id="IPR036527">
    <property type="entry name" value="SCP2_sterol-bd_dom_sf"/>
</dbReference>
<name>A0AAU2W2Y4_9ACTN</name>
<dbReference type="InterPro" id="IPR003033">
    <property type="entry name" value="SCP2_sterol-bd_dom"/>
</dbReference>
<dbReference type="SUPFAM" id="SSF55718">
    <property type="entry name" value="SCP-like"/>
    <property type="match status" value="1"/>
</dbReference>
<dbReference type="Gene3D" id="3.30.1050.10">
    <property type="entry name" value="SCP2 sterol-binding domain"/>
    <property type="match status" value="1"/>
</dbReference>
<dbReference type="EMBL" id="CP108315">
    <property type="protein sequence ID" value="WTW74248.1"/>
    <property type="molecule type" value="Genomic_DNA"/>
</dbReference>
<evidence type="ECO:0000313" key="2">
    <source>
        <dbReference type="EMBL" id="WTW74248.1"/>
    </source>
</evidence>
<accession>A0AAU2W2Y4</accession>